<dbReference type="GO" id="GO:0005886">
    <property type="term" value="C:plasma membrane"/>
    <property type="evidence" value="ECO:0007669"/>
    <property type="project" value="UniProtKB-SubCell"/>
</dbReference>
<dbReference type="SUPFAM" id="SSF47473">
    <property type="entry name" value="EF-hand"/>
    <property type="match status" value="2"/>
</dbReference>
<dbReference type="CDD" id="cd16248">
    <property type="entry name" value="EFh_DRP-2"/>
    <property type="match status" value="1"/>
</dbReference>
<dbReference type="PANTHER" id="PTHR12268:SF16">
    <property type="entry name" value="DYSTROPHIN-RELATED PROTEIN 2"/>
    <property type="match status" value="1"/>
</dbReference>
<dbReference type="InterPro" id="IPR043145">
    <property type="entry name" value="Znf_ZZ_sf"/>
</dbReference>
<dbReference type="InterPro" id="IPR012485">
    <property type="entry name" value="CENP-I"/>
</dbReference>
<dbReference type="SUPFAM" id="SSF51045">
    <property type="entry name" value="WW domain"/>
    <property type="match status" value="1"/>
</dbReference>
<dbReference type="Pfam" id="PF00569">
    <property type="entry name" value="ZZ"/>
    <property type="match status" value="1"/>
</dbReference>
<dbReference type="PROSITE" id="PS50020">
    <property type="entry name" value="WW_DOMAIN_2"/>
    <property type="match status" value="1"/>
</dbReference>
<evidence type="ECO:0000256" key="3">
    <source>
        <dbReference type="ARBA" id="ARBA00022723"/>
    </source>
</evidence>
<evidence type="ECO:0000313" key="15">
    <source>
        <dbReference type="EMBL" id="KAJ7310528.1"/>
    </source>
</evidence>
<sequence length="1660" mass="189526">MTITGLVLHFLACTLKRMKKSISAKKSKEALAVSSKKQTDLSHWKTDATKTAGCKSAQEYGKQQESTNEETDRFQSPLAEALNYLETTKDRTPLKNELMQKHLMTVEKNAQERGLAPGEIDIVLNIALSGKFAEVINSRLLKNLIPTSAITEDSVVSAVSWLCVGKCSRGTQVTFLKWLIAMFDFIDQKEKVNALYGFFFSFLQDEKLLPFACHVLYLVTRRENVKPFRVRRLLDLQAKMGPEPPLQALLLLYKSFAPEMVPVTLPKNIKIQFRNSENLWKADISRIKRRVYGILPASEPDLMGAGCLQPQKRKWNTKLALPACNTNFRCLAEKQNPDYTNLISSTEFFPVEQLQTFPQLTQNIHCLEFPSRIGSVLGNPLLLHHLNCAKDDSVYQRMYYWMSQTFREECPWYKIENQQYELEFKDFLEKVLEAECFLQEGFSSCEEFLYRSLPFWDGCCCRSQVLQLMSWIPLGTFSEMKSYLCRPLTQLFITSSLYFKCSVLESLRELLLNWLNWHIMQADTATELNADALNTTFSGLVSSVAELIHFVGQLSTLALRLENNSAFLMHFVLEFYDIVCDVYQKYNLPLVVMPPAGIFYPALLSMDSVTVNHLCHIMYRYRTNLVAAKQNQQAKKTMLQFKFSSRTCQEYNQYITAMVGCLWTSNVFQKDFHPQGIHMEPEVLEKIKVQEYRKGLNIVYHPALTGYAVLFLQQVQPEDKSPNFRLIQVRIAQDVSAPACVSQKPPNSAIGPPMPLEMNLCWNEIKKKSHNLRARLEAFSDHSGKLQVPLQEIIDWLTQKDEELSAQLPLRGDVLLVQQEKERHGAFMEEVKSRGPYIYSVLESAQAFLTQHPFEEVEDSNPDSKDVSPRHRIQNISRFVWKQATVASELWEKLTARCVDQHRHIERTLEQLLEIKGAMEELSTTLNQAESVRETWEPIGDLFIDSLPDHIQATKVAVWHSFILHICMASQEGPVRKKRQCPFPASGPIVQGGTLPLKDGVKVMNDLAHQLAISDVHLTMENSRALEQINTRWKQLQVSVNDRLKHLQDAHRDFGPGSQHFLSTSVQVPWERAISPNKVPYYINHQAQTTCWDHPKMTELYQTLADLNNIKFSAYRTAMKLRRVQKALRLDMVTLPTALEVFNEHELQPSDHVMDVVEVIHCLTALYERLEEERGILVNVPLCVDMTLNWLLNVFDSGRSGKMRALSFKTGIACLCGTEVKEKFQYLFSQVANANGLCDQRHLGLLLHEAIQVPRQLGEVAAFGGSNVEPSVRSCFRFGNGKPAIEAAQFLEWANLEPQSMVWMAVLHRVTIAEQVKHQTKCSVCRQCPIKGFRYRSLKQFNVDICQTCFLTGRASKGNKLHYPIMEYYTTTTSSENMRDFATTLKNKFRSKQYFSKHPQRGYLPVQSVLEADFIETPASSPMLPHADTHSRIEHFASRLAEMESQNSSFYNDSLSPDDSLDEDQYLLRHSSPITDREPISTQQTQDGTQTDDKGELERILAHLEDENRVLQGELRRLKWQHEEAAATAEGTPETAQDPHNEELLAEARILRQHKSRLETRMQILEDHNKQLESQLQRLRELLLQPPADAKGDTSAASSLASSPHLSEGGQLKEKDSSTPNTETADEGEVSTQDVSLCLEDIMEKLRNAFPNSEGPTSLI</sequence>
<evidence type="ECO:0000256" key="5">
    <source>
        <dbReference type="ARBA" id="ARBA00022771"/>
    </source>
</evidence>
<evidence type="ECO:0000256" key="6">
    <source>
        <dbReference type="ARBA" id="ARBA00022833"/>
    </source>
</evidence>
<dbReference type="GO" id="GO:0000776">
    <property type="term" value="C:kinetochore"/>
    <property type="evidence" value="ECO:0007669"/>
    <property type="project" value="InterPro"/>
</dbReference>
<dbReference type="OrthoDB" id="10057795at2759"/>
<dbReference type="InterPro" id="IPR001202">
    <property type="entry name" value="WW_dom"/>
</dbReference>
<dbReference type="GO" id="GO:0098794">
    <property type="term" value="C:postsynapse"/>
    <property type="evidence" value="ECO:0007669"/>
    <property type="project" value="UniProtKB-SubCell"/>
</dbReference>
<accession>A0A9Q0XDT3</accession>
<evidence type="ECO:0000259" key="14">
    <source>
        <dbReference type="PROSITE" id="PS50135"/>
    </source>
</evidence>
<dbReference type="Pfam" id="PF00397">
    <property type="entry name" value="WW"/>
    <property type="match status" value="1"/>
</dbReference>
<feature type="domain" description="WW" evidence="13">
    <location>
        <begin position="1064"/>
        <end position="1097"/>
    </location>
</feature>
<comment type="caution">
    <text evidence="15">The sequence shown here is derived from an EMBL/GenBank/DDBJ whole genome shotgun (WGS) entry which is preliminary data.</text>
</comment>
<dbReference type="CDD" id="cd02334">
    <property type="entry name" value="ZZ_dystrophin"/>
    <property type="match status" value="1"/>
</dbReference>
<keyword evidence="3" id="KW-0479">Metal-binding</keyword>
<dbReference type="PANTHER" id="PTHR12268">
    <property type="entry name" value="E3 UBIQUITIN-PROTEIN LIGASE KCMF1"/>
    <property type="match status" value="1"/>
</dbReference>
<protein>
    <recommendedName>
        <fullName evidence="17">Dystrophin-related protein 2</fullName>
    </recommendedName>
</protein>
<dbReference type="Gene3D" id="1.20.58.60">
    <property type="match status" value="1"/>
</dbReference>
<evidence type="ECO:0000256" key="4">
    <source>
        <dbReference type="ARBA" id="ARBA00022737"/>
    </source>
</evidence>
<dbReference type="FunFam" id="1.20.58.60:FF:000056">
    <property type="entry name" value="utrophin isoform X1"/>
    <property type="match status" value="1"/>
</dbReference>
<evidence type="ECO:0000256" key="12">
    <source>
        <dbReference type="SAM" id="MobiDB-lite"/>
    </source>
</evidence>
<dbReference type="Pfam" id="PF07778">
    <property type="entry name" value="CENP-I"/>
    <property type="match status" value="1"/>
</dbReference>
<dbReference type="Pfam" id="PF09068">
    <property type="entry name" value="EF-hand_2"/>
    <property type="match status" value="1"/>
</dbReference>
<dbReference type="SUPFAM" id="SSF57850">
    <property type="entry name" value="RING/U-box"/>
    <property type="match status" value="1"/>
</dbReference>
<dbReference type="SMART" id="SM00456">
    <property type="entry name" value="WW"/>
    <property type="match status" value="1"/>
</dbReference>
<dbReference type="SUPFAM" id="SSF46966">
    <property type="entry name" value="Spectrin repeat"/>
    <property type="match status" value="2"/>
</dbReference>
<reference evidence="15" key="1">
    <citation type="journal article" date="2023" name="DNA Res.">
        <title>Chromosome-level genome assembly of Phrynocephalus forsythii using third-generation DNA sequencing and Hi-C analysis.</title>
        <authorList>
            <person name="Qi Y."/>
            <person name="Zhao W."/>
            <person name="Zhao Y."/>
            <person name="Niu C."/>
            <person name="Cao S."/>
            <person name="Zhang Y."/>
        </authorList>
    </citation>
    <scope>NUCLEOTIDE SEQUENCE</scope>
    <source>
        <tissue evidence="15">Muscle</tissue>
    </source>
</reference>
<evidence type="ECO:0000256" key="10">
    <source>
        <dbReference type="PROSITE-ProRule" id="PRU00228"/>
    </source>
</evidence>
<keyword evidence="4" id="KW-0677">Repeat</keyword>
<comment type="subcellular location">
    <subcellularLocation>
        <location evidence="1">Cell membrane</location>
        <topology evidence="1">Peripheral membrane protein</topology>
    </subcellularLocation>
    <subcellularLocation>
        <location evidence="9">Postsynapse</location>
    </subcellularLocation>
</comment>
<proteinExistence type="predicted"/>
<dbReference type="FunFam" id="3.30.60.90:FF:000001">
    <property type="entry name" value="Dystrophin isoform 2"/>
    <property type="match status" value="1"/>
</dbReference>
<dbReference type="FunFam" id="1.10.238.10:FF:000008">
    <property type="entry name" value="Dystrophin isoform 2"/>
    <property type="match status" value="1"/>
</dbReference>
<evidence type="ECO:0000256" key="2">
    <source>
        <dbReference type="ARBA" id="ARBA00022475"/>
    </source>
</evidence>
<feature type="domain" description="ZZ-type" evidence="14">
    <location>
        <begin position="1317"/>
        <end position="1373"/>
    </location>
</feature>
<dbReference type="PROSITE" id="PS50135">
    <property type="entry name" value="ZF_ZZ_2"/>
    <property type="match status" value="1"/>
</dbReference>
<dbReference type="FunFam" id="2.20.70.10:FF:000004">
    <property type="entry name" value="dystrophin isoform X1"/>
    <property type="match status" value="1"/>
</dbReference>
<dbReference type="InterPro" id="IPR011992">
    <property type="entry name" value="EF-hand-dom_pair"/>
</dbReference>
<dbReference type="Pfam" id="PF09069">
    <property type="entry name" value="EF-hand_3"/>
    <property type="match status" value="1"/>
</dbReference>
<dbReference type="InterPro" id="IPR018159">
    <property type="entry name" value="Spectrin/alpha-actinin"/>
</dbReference>
<dbReference type="InterPro" id="IPR015153">
    <property type="entry name" value="EF-hand_dom_typ1"/>
</dbReference>
<keyword evidence="5 10" id="KW-0863">Zinc-finger</keyword>
<name>A0A9Q0XDT3_9SAUR</name>
<dbReference type="PROSITE" id="PS01159">
    <property type="entry name" value="WW_DOMAIN_1"/>
    <property type="match status" value="1"/>
</dbReference>
<keyword evidence="16" id="KW-1185">Reference proteome</keyword>
<dbReference type="CDD" id="cd00201">
    <property type="entry name" value="WW"/>
    <property type="match status" value="1"/>
</dbReference>
<dbReference type="PROSITE" id="PS01357">
    <property type="entry name" value="ZF_ZZ_1"/>
    <property type="match status" value="1"/>
</dbReference>
<evidence type="ECO:0000259" key="13">
    <source>
        <dbReference type="PROSITE" id="PS50020"/>
    </source>
</evidence>
<dbReference type="EMBL" id="JAPFRF010000015">
    <property type="protein sequence ID" value="KAJ7310528.1"/>
    <property type="molecule type" value="Genomic_DNA"/>
</dbReference>
<keyword evidence="7" id="KW-0770">Synapse</keyword>
<evidence type="ECO:0000256" key="11">
    <source>
        <dbReference type="SAM" id="Coils"/>
    </source>
</evidence>
<dbReference type="Gene3D" id="1.10.238.10">
    <property type="entry name" value="EF-hand"/>
    <property type="match status" value="2"/>
</dbReference>
<evidence type="ECO:0000256" key="7">
    <source>
        <dbReference type="ARBA" id="ARBA00023018"/>
    </source>
</evidence>
<evidence type="ECO:0000256" key="8">
    <source>
        <dbReference type="ARBA" id="ARBA00023136"/>
    </source>
</evidence>
<dbReference type="CDD" id="cd00176">
    <property type="entry name" value="SPEC"/>
    <property type="match status" value="1"/>
</dbReference>
<dbReference type="InterPro" id="IPR036020">
    <property type="entry name" value="WW_dom_sf"/>
</dbReference>
<dbReference type="Gene3D" id="3.30.60.90">
    <property type="match status" value="1"/>
</dbReference>
<keyword evidence="2" id="KW-1003">Cell membrane</keyword>
<feature type="region of interest" description="Disordered" evidence="12">
    <location>
        <begin position="1470"/>
        <end position="1494"/>
    </location>
</feature>
<gene>
    <name evidence="15" type="ORF">JRQ81_007452</name>
</gene>
<dbReference type="InterPro" id="IPR015154">
    <property type="entry name" value="EF-hand_dom_typ2"/>
</dbReference>
<evidence type="ECO:0000313" key="16">
    <source>
        <dbReference type="Proteomes" id="UP001142489"/>
    </source>
</evidence>
<dbReference type="InterPro" id="IPR050774">
    <property type="entry name" value="KCMF1/Dystrophin"/>
</dbReference>
<keyword evidence="11" id="KW-0175">Coiled coil</keyword>
<dbReference type="GO" id="GO:0008270">
    <property type="term" value="F:zinc ion binding"/>
    <property type="evidence" value="ECO:0007669"/>
    <property type="project" value="UniProtKB-KW"/>
</dbReference>
<keyword evidence="6" id="KW-0862">Zinc</keyword>
<dbReference type="Proteomes" id="UP001142489">
    <property type="component" value="Unassembled WGS sequence"/>
</dbReference>
<dbReference type="SMART" id="SM00150">
    <property type="entry name" value="SPEC"/>
    <property type="match status" value="1"/>
</dbReference>
<dbReference type="Gene3D" id="2.20.70.10">
    <property type="match status" value="1"/>
</dbReference>
<feature type="region of interest" description="Disordered" evidence="12">
    <location>
        <begin position="1588"/>
        <end position="1636"/>
    </location>
</feature>
<evidence type="ECO:0008006" key="17">
    <source>
        <dbReference type="Google" id="ProtNLM"/>
    </source>
</evidence>
<dbReference type="SMART" id="SM00291">
    <property type="entry name" value="ZnF_ZZ"/>
    <property type="match status" value="1"/>
</dbReference>
<keyword evidence="8" id="KW-0472">Membrane</keyword>
<organism evidence="15 16">
    <name type="scientific">Phrynocephalus forsythii</name>
    <dbReference type="NCBI Taxonomy" id="171643"/>
    <lineage>
        <taxon>Eukaryota</taxon>
        <taxon>Metazoa</taxon>
        <taxon>Chordata</taxon>
        <taxon>Craniata</taxon>
        <taxon>Vertebrata</taxon>
        <taxon>Euteleostomi</taxon>
        <taxon>Lepidosauria</taxon>
        <taxon>Squamata</taxon>
        <taxon>Bifurcata</taxon>
        <taxon>Unidentata</taxon>
        <taxon>Episquamata</taxon>
        <taxon>Toxicofera</taxon>
        <taxon>Iguania</taxon>
        <taxon>Acrodonta</taxon>
        <taxon>Agamidae</taxon>
        <taxon>Agaminae</taxon>
        <taxon>Phrynocephalus</taxon>
    </lineage>
</organism>
<dbReference type="GO" id="GO:0099536">
    <property type="term" value="P:synaptic signaling"/>
    <property type="evidence" value="ECO:0007669"/>
    <property type="project" value="TreeGrafter"/>
</dbReference>
<evidence type="ECO:0000256" key="1">
    <source>
        <dbReference type="ARBA" id="ARBA00004202"/>
    </source>
</evidence>
<evidence type="ECO:0000256" key="9">
    <source>
        <dbReference type="ARBA" id="ARBA00034110"/>
    </source>
</evidence>
<dbReference type="InterPro" id="IPR000433">
    <property type="entry name" value="Znf_ZZ"/>
</dbReference>
<feature type="coiled-coil region" evidence="11">
    <location>
        <begin position="1494"/>
        <end position="1585"/>
    </location>
</feature>